<dbReference type="PANTHER" id="PTHR11592:SF132">
    <property type="entry name" value="GLUTATHIONE PEROXIDASE 7, CHLOROPLASTIC-RELATED"/>
    <property type="match status" value="1"/>
</dbReference>
<evidence type="ECO:0000256" key="1">
    <source>
        <dbReference type="ARBA" id="ARBA00006926"/>
    </source>
</evidence>
<keyword evidence="2 4" id="KW-0575">Peroxidase</keyword>
<dbReference type="PROSITE" id="PS51355">
    <property type="entry name" value="GLUTATHIONE_PEROXID_3"/>
    <property type="match status" value="1"/>
</dbReference>
<evidence type="ECO:0000313" key="6">
    <source>
        <dbReference type="EMBL" id="EFH45567.1"/>
    </source>
</evidence>
<dbReference type="InterPro" id="IPR029759">
    <property type="entry name" value="GPX_AS"/>
</dbReference>
<dbReference type="GO" id="GO:1900367">
    <property type="term" value="P:positive regulation of defense response to insect"/>
    <property type="evidence" value="ECO:0007669"/>
    <property type="project" value="EnsemblPlants"/>
</dbReference>
<dbReference type="Proteomes" id="UP000008694">
    <property type="component" value="Unassembled WGS sequence"/>
</dbReference>
<evidence type="ECO:0000256" key="4">
    <source>
        <dbReference type="RuleBase" id="RU000499"/>
    </source>
</evidence>
<dbReference type="InterPro" id="IPR036249">
    <property type="entry name" value="Thioredoxin-like_sf"/>
</dbReference>
<organism evidence="7">
    <name type="scientific">Arabidopsis lyrata subsp. lyrata</name>
    <name type="common">Lyre-leaved rock-cress</name>
    <dbReference type="NCBI Taxonomy" id="81972"/>
    <lineage>
        <taxon>Eukaryota</taxon>
        <taxon>Viridiplantae</taxon>
        <taxon>Streptophyta</taxon>
        <taxon>Embryophyta</taxon>
        <taxon>Tracheophyta</taxon>
        <taxon>Spermatophyta</taxon>
        <taxon>Magnoliopsida</taxon>
        <taxon>eudicotyledons</taxon>
        <taxon>Gunneridae</taxon>
        <taxon>Pentapetalae</taxon>
        <taxon>rosids</taxon>
        <taxon>malvids</taxon>
        <taxon>Brassicales</taxon>
        <taxon>Brassicaceae</taxon>
        <taxon>Camelineae</taxon>
        <taxon>Arabidopsis</taxon>
    </lineage>
</organism>
<dbReference type="Pfam" id="PF00255">
    <property type="entry name" value="GSHPx"/>
    <property type="match status" value="1"/>
</dbReference>
<dbReference type="GO" id="GO:0004601">
    <property type="term" value="F:peroxidase activity"/>
    <property type="evidence" value="ECO:0007669"/>
    <property type="project" value="UniProtKB-KW"/>
</dbReference>
<dbReference type="PROSITE" id="PS00460">
    <property type="entry name" value="GLUTATHIONE_PEROXID_1"/>
    <property type="match status" value="1"/>
</dbReference>
<dbReference type="GO" id="GO:0006979">
    <property type="term" value="P:response to oxidative stress"/>
    <property type="evidence" value="ECO:0007669"/>
    <property type="project" value="InterPro"/>
</dbReference>
<dbReference type="EMBL" id="GL348719">
    <property type="protein sequence ID" value="EFH45567.1"/>
    <property type="molecule type" value="Genomic_DNA"/>
</dbReference>
<feature type="compositionally biased region" description="Polar residues" evidence="5">
    <location>
        <begin position="224"/>
        <end position="240"/>
    </location>
</feature>
<comment type="similarity">
    <text evidence="1 4">Belongs to the glutathione peroxidase family.</text>
</comment>
<evidence type="ECO:0000256" key="2">
    <source>
        <dbReference type="ARBA" id="ARBA00022559"/>
    </source>
</evidence>
<keyword evidence="7" id="KW-1185">Reference proteome</keyword>
<sequence length="240" mass="26444">MASFYASFATVFNGFAANPPPNSSAILVPSLRFSTGTSNTRNISGLGNGVSLKSSNNHRFLVKSRNFGVYARAAAEKTVHDFTVKYIDGNDVSLDKLKGKPLLIFNVASRCGLTSSNFSELSHLYEKYKNQGDLRFLLSLAINLEVNNPVQTLRSSNLLAPDSKWSSLYSTRYVDVNGTSTAPIYKFLKSNAGGFLGDIIKWNFEKFLVDKEGKVVERYPPTTSPFQNRGTNSKLSIQSE</sequence>
<gene>
    <name evidence="6" type="ORF">ARALYDRAFT_328542</name>
</gene>
<keyword evidence="3 4" id="KW-0560">Oxidoreductase</keyword>
<feature type="region of interest" description="Disordered" evidence="5">
    <location>
        <begin position="220"/>
        <end position="240"/>
    </location>
</feature>
<dbReference type="PANTHER" id="PTHR11592">
    <property type="entry name" value="GLUTATHIONE PEROXIDASE"/>
    <property type="match status" value="1"/>
</dbReference>
<reference evidence="7" key="1">
    <citation type="journal article" date="2011" name="Nat. Genet.">
        <title>The Arabidopsis lyrata genome sequence and the basis of rapid genome size change.</title>
        <authorList>
            <person name="Hu T.T."/>
            <person name="Pattyn P."/>
            <person name="Bakker E.G."/>
            <person name="Cao J."/>
            <person name="Cheng J.-F."/>
            <person name="Clark R.M."/>
            <person name="Fahlgren N."/>
            <person name="Fawcett J.A."/>
            <person name="Grimwood J."/>
            <person name="Gundlach H."/>
            <person name="Haberer G."/>
            <person name="Hollister J.D."/>
            <person name="Ossowski S."/>
            <person name="Ottilar R.P."/>
            <person name="Salamov A.A."/>
            <person name="Schneeberger K."/>
            <person name="Spannagl M."/>
            <person name="Wang X."/>
            <person name="Yang L."/>
            <person name="Nasrallah M.E."/>
            <person name="Bergelson J."/>
            <person name="Carrington J.C."/>
            <person name="Gaut B.S."/>
            <person name="Schmutz J."/>
            <person name="Mayer K.F.X."/>
            <person name="Van de Peer Y."/>
            <person name="Grigoriev I.V."/>
            <person name="Nordborg M."/>
            <person name="Weigel D."/>
            <person name="Guo Y.-L."/>
        </authorList>
    </citation>
    <scope>NUCLEOTIDE SEQUENCE [LARGE SCALE GENOMIC DNA]</scope>
    <source>
        <strain evidence="7">cv. MN47</strain>
    </source>
</reference>
<dbReference type="eggNOG" id="KOG1651">
    <property type="taxonomic scope" value="Eukaryota"/>
</dbReference>
<dbReference type="HOGENOM" id="CLU_029507_0_0_1"/>
<evidence type="ECO:0000313" key="7">
    <source>
        <dbReference type="Proteomes" id="UP000008694"/>
    </source>
</evidence>
<evidence type="ECO:0000256" key="3">
    <source>
        <dbReference type="ARBA" id="ARBA00023002"/>
    </source>
</evidence>
<dbReference type="CDD" id="cd00340">
    <property type="entry name" value="GSH_Peroxidase"/>
    <property type="match status" value="1"/>
</dbReference>
<dbReference type="PRINTS" id="PR01011">
    <property type="entry name" value="GLUTPROXDASE"/>
</dbReference>
<accession>D7MAU7</accession>
<proteinExistence type="inferred from homology"/>
<dbReference type="STRING" id="81972.D7MAU7"/>
<dbReference type="AlphaFoldDB" id="D7MAU7"/>
<dbReference type="GO" id="GO:0009507">
    <property type="term" value="C:chloroplast"/>
    <property type="evidence" value="ECO:0007669"/>
    <property type="project" value="EnsemblPlants"/>
</dbReference>
<protein>
    <recommendedName>
        <fullName evidence="4">Glutathione peroxidase</fullName>
    </recommendedName>
</protein>
<dbReference type="Gene3D" id="3.40.30.10">
    <property type="entry name" value="Glutaredoxin"/>
    <property type="match status" value="1"/>
</dbReference>
<dbReference type="Gramene" id="fgenesh1_pm.C_scaffold_7000769">
    <property type="protein sequence ID" value="fgenesh1_pm.C_scaffold_7000769"/>
    <property type="gene ID" value="fgenesh1_pm.C_scaffold_7000769"/>
</dbReference>
<evidence type="ECO:0000256" key="5">
    <source>
        <dbReference type="SAM" id="MobiDB-lite"/>
    </source>
</evidence>
<dbReference type="InterPro" id="IPR000889">
    <property type="entry name" value="Glutathione_peroxidase"/>
</dbReference>
<dbReference type="SUPFAM" id="SSF52833">
    <property type="entry name" value="Thioredoxin-like"/>
    <property type="match status" value="1"/>
</dbReference>
<name>D7MAU7_ARALL</name>